<dbReference type="AlphaFoldDB" id="A0A1R3H051"/>
<sequence length="84" mass="9686">MATEYSSRKFLTIAVVPWGDQWKKMRKVVNLRLATRQYSGNVIRKMMFNRRYFGKGRKDGGPGFEEEEHAPFKFQSGPADLNAG</sequence>
<protein>
    <submittedName>
        <fullName evidence="2">Uncharacterized protein</fullName>
    </submittedName>
</protein>
<dbReference type="STRING" id="210143.A0A1R3H051"/>
<dbReference type="Gramene" id="OMO63723">
    <property type="protein sequence ID" value="OMO63723"/>
    <property type="gene ID" value="CCACVL1_22335"/>
</dbReference>
<evidence type="ECO:0000313" key="2">
    <source>
        <dbReference type="EMBL" id="OMO63723.1"/>
    </source>
</evidence>
<evidence type="ECO:0000256" key="1">
    <source>
        <dbReference type="SAM" id="MobiDB-lite"/>
    </source>
</evidence>
<name>A0A1R3H051_COCAP</name>
<gene>
    <name evidence="2" type="ORF">CCACVL1_22335</name>
</gene>
<dbReference type="OrthoDB" id="2789670at2759"/>
<dbReference type="Proteomes" id="UP000188268">
    <property type="component" value="Unassembled WGS sequence"/>
</dbReference>
<comment type="caution">
    <text evidence="2">The sequence shown here is derived from an EMBL/GenBank/DDBJ whole genome shotgun (WGS) entry which is preliminary data.</text>
</comment>
<keyword evidence="3" id="KW-1185">Reference proteome</keyword>
<feature type="region of interest" description="Disordered" evidence="1">
    <location>
        <begin position="59"/>
        <end position="84"/>
    </location>
</feature>
<proteinExistence type="predicted"/>
<organism evidence="2 3">
    <name type="scientific">Corchorus capsularis</name>
    <name type="common">Jute</name>
    <dbReference type="NCBI Taxonomy" id="210143"/>
    <lineage>
        <taxon>Eukaryota</taxon>
        <taxon>Viridiplantae</taxon>
        <taxon>Streptophyta</taxon>
        <taxon>Embryophyta</taxon>
        <taxon>Tracheophyta</taxon>
        <taxon>Spermatophyta</taxon>
        <taxon>Magnoliopsida</taxon>
        <taxon>eudicotyledons</taxon>
        <taxon>Gunneridae</taxon>
        <taxon>Pentapetalae</taxon>
        <taxon>rosids</taxon>
        <taxon>malvids</taxon>
        <taxon>Malvales</taxon>
        <taxon>Malvaceae</taxon>
        <taxon>Grewioideae</taxon>
        <taxon>Apeibeae</taxon>
        <taxon>Corchorus</taxon>
    </lineage>
</organism>
<dbReference type="EMBL" id="AWWV01012890">
    <property type="protein sequence ID" value="OMO63723.1"/>
    <property type="molecule type" value="Genomic_DNA"/>
</dbReference>
<evidence type="ECO:0000313" key="3">
    <source>
        <dbReference type="Proteomes" id="UP000188268"/>
    </source>
</evidence>
<reference evidence="2 3" key="1">
    <citation type="submission" date="2013-09" db="EMBL/GenBank/DDBJ databases">
        <title>Corchorus capsularis genome sequencing.</title>
        <authorList>
            <person name="Alam M."/>
            <person name="Haque M.S."/>
            <person name="Islam M.S."/>
            <person name="Emdad E.M."/>
            <person name="Islam M.M."/>
            <person name="Ahmed B."/>
            <person name="Halim A."/>
            <person name="Hossen Q.M.M."/>
            <person name="Hossain M.Z."/>
            <person name="Ahmed R."/>
            <person name="Khan M.M."/>
            <person name="Islam R."/>
            <person name="Rashid M.M."/>
            <person name="Khan S.A."/>
            <person name="Rahman M.S."/>
            <person name="Alam M."/>
        </authorList>
    </citation>
    <scope>NUCLEOTIDE SEQUENCE [LARGE SCALE GENOMIC DNA]</scope>
    <source>
        <strain evidence="3">cv. CVL-1</strain>
        <tissue evidence="2">Whole seedling</tissue>
    </source>
</reference>
<accession>A0A1R3H051</accession>